<dbReference type="PROSITE" id="PS50005">
    <property type="entry name" value="TPR"/>
    <property type="match status" value="3"/>
</dbReference>
<keyword evidence="12" id="KW-1185">Reference proteome</keyword>
<dbReference type="Gene3D" id="3.40.50.11380">
    <property type="match status" value="1"/>
</dbReference>
<dbReference type="Pfam" id="PF13432">
    <property type="entry name" value="TPR_16"/>
    <property type="match status" value="1"/>
</dbReference>
<evidence type="ECO:0000256" key="7">
    <source>
        <dbReference type="ARBA" id="ARBA00022803"/>
    </source>
</evidence>
<dbReference type="SUPFAM" id="SSF63825">
    <property type="entry name" value="YWTD domain"/>
    <property type="match status" value="1"/>
</dbReference>
<feature type="repeat" description="TPR" evidence="8">
    <location>
        <begin position="544"/>
        <end position="577"/>
    </location>
</feature>
<keyword evidence="6" id="KW-0677">Repeat</keyword>
<evidence type="ECO:0000256" key="6">
    <source>
        <dbReference type="ARBA" id="ARBA00022737"/>
    </source>
</evidence>
<dbReference type="EC" id="2.4.1.255" evidence="3"/>
<evidence type="ECO:0000256" key="1">
    <source>
        <dbReference type="ARBA" id="ARBA00004922"/>
    </source>
</evidence>
<dbReference type="PROSITE" id="PS50293">
    <property type="entry name" value="TPR_REGION"/>
    <property type="match status" value="1"/>
</dbReference>
<evidence type="ECO:0000256" key="2">
    <source>
        <dbReference type="ARBA" id="ARBA00005386"/>
    </source>
</evidence>
<evidence type="ECO:0000259" key="10">
    <source>
        <dbReference type="Pfam" id="PF16261"/>
    </source>
</evidence>
<dbReference type="Gene3D" id="3.40.50.2000">
    <property type="entry name" value="Glycogen Phosphorylase B"/>
    <property type="match status" value="1"/>
</dbReference>
<evidence type="ECO:0000256" key="8">
    <source>
        <dbReference type="PROSITE-ProRule" id="PRU00339"/>
    </source>
</evidence>
<feature type="domain" description="O-GlcNAc transferase C-terminal" evidence="9">
    <location>
        <begin position="627"/>
        <end position="803"/>
    </location>
</feature>
<dbReference type="GeneID" id="301684866"/>
<evidence type="ECO:0000256" key="3">
    <source>
        <dbReference type="ARBA" id="ARBA00011970"/>
    </source>
</evidence>
<dbReference type="SMART" id="SM00028">
    <property type="entry name" value="TPR"/>
    <property type="match status" value="5"/>
</dbReference>
<organism evidence="11 12">
    <name type="scientific">Limnospira platensis NIES-46</name>
    <dbReference type="NCBI Taxonomy" id="1236695"/>
    <lineage>
        <taxon>Bacteria</taxon>
        <taxon>Bacillati</taxon>
        <taxon>Cyanobacteriota</taxon>
        <taxon>Cyanophyceae</taxon>
        <taxon>Oscillatoriophycideae</taxon>
        <taxon>Oscillatoriales</taxon>
        <taxon>Sirenicapillariaceae</taxon>
        <taxon>Limnospira</taxon>
    </lineage>
</organism>
<keyword evidence="4" id="KW-0328">Glycosyltransferase</keyword>
<protein>
    <recommendedName>
        <fullName evidence="3">protein O-GlcNAc transferase</fullName>
        <ecNumber evidence="3">2.4.1.255</ecNumber>
    </recommendedName>
</protein>
<evidence type="ECO:0000256" key="5">
    <source>
        <dbReference type="ARBA" id="ARBA00022679"/>
    </source>
</evidence>
<dbReference type="InterPro" id="IPR037919">
    <property type="entry name" value="OGT"/>
</dbReference>
<feature type="repeat" description="TPR" evidence="8">
    <location>
        <begin position="510"/>
        <end position="543"/>
    </location>
</feature>
<dbReference type="Pfam" id="PF00515">
    <property type="entry name" value="TPR_1"/>
    <property type="match status" value="1"/>
</dbReference>
<evidence type="ECO:0000256" key="4">
    <source>
        <dbReference type="ARBA" id="ARBA00022676"/>
    </source>
</evidence>
<dbReference type="InterPro" id="IPR019734">
    <property type="entry name" value="TPR_rpt"/>
</dbReference>
<comment type="caution">
    <text evidence="11">The sequence shown here is derived from an EMBL/GenBank/DDBJ whole genome shotgun (WGS) entry which is preliminary data.</text>
</comment>
<feature type="repeat" description="TPR" evidence="8">
    <location>
        <begin position="442"/>
        <end position="475"/>
    </location>
</feature>
<dbReference type="Gene3D" id="1.25.40.10">
    <property type="entry name" value="Tetratricopeptide repeat domain"/>
    <property type="match status" value="2"/>
</dbReference>
<dbReference type="Pfam" id="PF13844">
    <property type="entry name" value="Glyco_transf_41"/>
    <property type="match status" value="2"/>
</dbReference>
<evidence type="ECO:0000259" key="9">
    <source>
        <dbReference type="Pfam" id="PF13844"/>
    </source>
</evidence>
<dbReference type="InterPro" id="IPR029489">
    <property type="entry name" value="OGT/SEC/SPY_C"/>
</dbReference>
<dbReference type="Pfam" id="PF16261">
    <property type="entry name" value="DUF4915"/>
    <property type="match status" value="1"/>
</dbReference>
<reference evidence="11 12" key="1">
    <citation type="journal article" date="2019" name="J Genomics">
        <title>The Draft Genome of a Hydrogen-producing Cyanobacterium, Arthrospira platensis NIES-46.</title>
        <authorList>
            <person name="Suzuki S."/>
            <person name="Yamaguchi H."/>
            <person name="Kawachi M."/>
        </authorList>
    </citation>
    <scope>NUCLEOTIDE SEQUENCE [LARGE SCALE GENOMIC DNA]</scope>
    <source>
        <strain evidence="11 12">NIES-46</strain>
    </source>
</reference>
<dbReference type="PANTHER" id="PTHR44366">
    <property type="entry name" value="UDP-N-ACETYLGLUCOSAMINE--PEPTIDE N-ACETYLGLUCOSAMINYLTRANSFERASE 110 KDA SUBUNIT"/>
    <property type="match status" value="1"/>
</dbReference>
<dbReference type="InterPro" id="IPR011990">
    <property type="entry name" value="TPR-like_helical_dom_sf"/>
</dbReference>
<name>A0A5M3TBI5_LIMPL</name>
<feature type="domain" description="O-GlcNAc transferase C-terminal" evidence="9">
    <location>
        <begin position="814"/>
        <end position="996"/>
    </location>
</feature>
<comment type="pathway">
    <text evidence="1">Protein modification; protein glycosylation.</text>
</comment>
<proteinExistence type="inferred from homology"/>
<feature type="domain" description="Conserved hypothetical protein CHP03032" evidence="10">
    <location>
        <begin position="14"/>
        <end position="328"/>
    </location>
</feature>
<keyword evidence="5" id="KW-0808">Transferase</keyword>
<evidence type="ECO:0000313" key="12">
    <source>
        <dbReference type="Proteomes" id="UP000326169"/>
    </source>
</evidence>
<dbReference type="EMBL" id="BIMW01000167">
    <property type="protein sequence ID" value="GCE96032.1"/>
    <property type="molecule type" value="Genomic_DNA"/>
</dbReference>
<keyword evidence="7 8" id="KW-0802">TPR repeat</keyword>
<dbReference type="PANTHER" id="PTHR44366:SF1">
    <property type="entry name" value="UDP-N-ACETYLGLUCOSAMINE--PEPTIDE N-ACETYLGLUCOSAMINYLTRANSFERASE 110 KDA SUBUNIT"/>
    <property type="match status" value="1"/>
</dbReference>
<comment type="similarity">
    <text evidence="2">Belongs to the glycosyltransferase 41 family. O-GlcNAc transferase subfamily.</text>
</comment>
<dbReference type="Proteomes" id="UP000326169">
    <property type="component" value="Unassembled WGS sequence"/>
</dbReference>
<accession>A0A5M3TBI5</accession>
<dbReference type="InterPro" id="IPR017481">
    <property type="entry name" value="CHP03032"/>
</dbReference>
<dbReference type="SUPFAM" id="SSF48452">
    <property type="entry name" value="TPR-like"/>
    <property type="match status" value="1"/>
</dbReference>
<evidence type="ECO:0000313" key="11">
    <source>
        <dbReference type="EMBL" id="GCE96032.1"/>
    </source>
</evidence>
<dbReference type="Pfam" id="PF13181">
    <property type="entry name" value="TPR_8"/>
    <property type="match status" value="1"/>
</dbReference>
<dbReference type="NCBIfam" id="TIGR03032">
    <property type="entry name" value="TIGR03032 family protein"/>
    <property type="match status" value="1"/>
</dbReference>
<dbReference type="RefSeq" id="WP_070105221.1">
    <property type="nucleotide sequence ID" value="NZ_BIMW01000167.1"/>
</dbReference>
<gene>
    <name evidence="11" type="ORF">NIES46_40990</name>
</gene>
<sequence>MSNPKTLTIPYSRHFLEWLDQQQLSLGLTTYQTNRLCLIGIQPDGQIYTPVWEFDRPMALHATSDRLYLATRYQIWRLENVLEAGQLLQDKCDRLYVPRVAHTTGDLDIHAIAIDPNQNLIFANTEYSCLATLHPQHSFTPLWKPEFISKLAPEDRCHLNGIATVNGIPRYVTAISQSDVASGWRHQRRDGGIVIDIHTNQIIAQGLSMPHSPRWHQNQLWLLNSGTGELGYIDNNQFIPVTFCPGYGRGLIFIGNYAIVGLSKPRDYHFCGLLLEEKLQQKQAAPRCGIVIIDITSGDIIEWLDMDTEASEIYDVAILPQVRCPMALGFKTGNISKLITIGQPINLTPPQTSPNSNPETLLFRGINCQNSQLTPAIALTSNLSKQPIIDPPQATFSPPSSPPKNTTYQQHFEQGQALKKQGQLAGAETCFKKAILANPNYIPAHNNLGTLLQQQQRYNEAIICYQNTLKLNPNLPETLANLCSIYLLQDQLQPAEAGLKRALEMNPQCVPALYNLGLLYKQQAKLEAAIKLFQAAASHQPNYTEAYFQLAEIWEFQSQFTLAKLAYQRVQQLNPNYPAISHHIEFVKLNLCDWENYHQFINNIIQSGAILAPFQLNALPIPPELSQKVAQKKAASISQAISQNPLKFNYQKTDKLRLGYISPEFYSHAVGRLIKDIFKQHNRGEFEVFSYHLLSAHDEVTDQIIQGGDEFRHLDSLSAPEAAQQINNDGIQILIDLAGYTGYNKPEILAYQPAPIQASFLGYPNTMGAEFIQYLITDNWVVPDSLSPFYTEEIIYLPHQFICSQMDIDDQPLNRSDFGLPETGFVFACFNRHYKISPDLFQVWMQLLQEVEGSVLWLSLAVEETLSHLRQTAKAAGVDPQRLIFAPKIPHNQYLARMELADLGLDTWNYNGGSTTIAALYGGLPVLTKPGVTNASRMGASICASAGVTEMICNSAVDYQEKALHWATNPQELQQLRQRIKGRDSPLFDVPQFVKNFETALQQIWHR</sequence>